<sequence>MQEVAMTLQICALIKWKCIKGPASGGVAHRSLRNEHDGASAASRHRPRGNRRRGSWRQSAQPVNCLSVTYGIVPDPFHSKSFFSLPRTLEEAQGGQDYWIPSQKRPQDNTTSYCREGDYRVCLLFDQQGSVAGIRLSVDRNEIAASGFNLENVPEWEPNWNSRLPGMVYSATVYFQSADALLTAVVYAPRRPTRPYNERGACRWRPKSEEGRPHRPERYLHPAVRLHRLRDEPHPHCSAGVPGCVGELH</sequence>
<feature type="region of interest" description="Disordered" evidence="1">
    <location>
        <begin position="27"/>
        <end position="58"/>
    </location>
</feature>
<protein>
    <submittedName>
        <fullName evidence="3">Uncharacterized protein LOC117648585 isoform X1</fullName>
    </submittedName>
</protein>
<dbReference type="GeneID" id="117648585"/>
<feature type="compositionally biased region" description="Basic residues" evidence="1">
    <location>
        <begin position="43"/>
        <end position="55"/>
    </location>
</feature>
<keyword evidence="2" id="KW-1185">Reference proteome</keyword>
<name>A0A6P8Z3J6_THRPL</name>
<gene>
    <name evidence="3" type="primary">LOC117648585</name>
</gene>
<dbReference type="RefSeq" id="XP_034247043.1">
    <property type="nucleotide sequence ID" value="XM_034391152.1"/>
</dbReference>
<evidence type="ECO:0000313" key="3">
    <source>
        <dbReference type="RefSeq" id="XP_034247043.1"/>
    </source>
</evidence>
<dbReference type="KEGG" id="tpal:117648585"/>
<organism evidence="3">
    <name type="scientific">Thrips palmi</name>
    <name type="common">Melon thrips</name>
    <dbReference type="NCBI Taxonomy" id="161013"/>
    <lineage>
        <taxon>Eukaryota</taxon>
        <taxon>Metazoa</taxon>
        <taxon>Ecdysozoa</taxon>
        <taxon>Arthropoda</taxon>
        <taxon>Hexapoda</taxon>
        <taxon>Insecta</taxon>
        <taxon>Pterygota</taxon>
        <taxon>Neoptera</taxon>
        <taxon>Paraneoptera</taxon>
        <taxon>Thysanoptera</taxon>
        <taxon>Terebrantia</taxon>
        <taxon>Thripoidea</taxon>
        <taxon>Thripidae</taxon>
        <taxon>Thrips</taxon>
    </lineage>
</organism>
<evidence type="ECO:0000313" key="2">
    <source>
        <dbReference type="Proteomes" id="UP000515158"/>
    </source>
</evidence>
<dbReference type="Proteomes" id="UP000515158">
    <property type="component" value="Unplaced"/>
</dbReference>
<evidence type="ECO:0000256" key="1">
    <source>
        <dbReference type="SAM" id="MobiDB-lite"/>
    </source>
</evidence>
<dbReference type="OrthoDB" id="6042561at2759"/>
<dbReference type="AlphaFoldDB" id="A0A6P8Z3J6"/>
<accession>A0A6P8Z3J6</accession>
<reference evidence="3" key="1">
    <citation type="submission" date="2025-08" db="UniProtKB">
        <authorList>
            <consortium name="RefSeq"/>
        </authorList>
    </citation>
    <scope>IDENTIFICATION</scope>
    <source>
        <tissue evidence="3">Total insect</tissue>
    </source>
</reference>
<proteinExistence type="predicted"/>
<dbReference type="InParanoid" id="A0A6P8Z3J6"/>